<dbReference type="RefSeq" id="WP_246972493.1">
    <property type="nucleotide sequence ID" value="NZ_JAKGAN010000004.1"/>
</dbReference>
<feature type="domain" description="Methyltransferase" evidence="1">
    <location>
        <begin position="43"/>
        <end position="139"/>
    </location>
</feature>
<gene>
    <name evidence="2" type="ORF">ACFO0U_03540</name>
</gene>
<accession>A0ABV9CXJ3</accession>
<sequence>MSKAHWDTVYREKAPNEVSWYRPHLEKSIQLIKKATPDRAAPIIDVGGGESTLVDDLLTLGYQNVSVLDISREGIQVAQQRLGDSSACVEWLVDDIAYAALPEQRYAVWHDRAVFHFLVEPEQRAGYVRQVLRSVASDGYLVMAVFGPDGPQRCSGLEVVRHDSDLLCEHLGPRFMLVSESLEFHLTPGGKPQQFLYACFRLRDGDPC</sequence>
<dbReference type="Gene3D" id="3.40.50.150">
    <property type="entry name" value="Vaccinia Virus protein VP39"/>
    <property type="match status" value="1"/>
</dbReference>
<dbReference type="CDD" id="cd02440">
    <property type="entry name" value="AdoMet_MTases"/>
    <property type="match status" value="1"/>
</dbReference>
<keyword evidence="3" id="KW-1185">Reference proteome</keyword>
<dbReference type="InterPro" id="IPR029063">
    <property type="entry name" value="SAM-dependent_MTases_sf"/>
</dbReference>
<evidence type="ECO:0000313" key="3">
    <source>
        <dbReference type="Proteomes" id="UP001596030"/>
    </source>
</evidence>
<dbReference type="InterPro" id="IPR041698">
    <property type="entry name" value="Methyltransf_25"/>
</dbReference>
<reference evidence="3" key="1">
    <citation type="journal article" date="2019" name="Int. J. Syst. Evol. Microbiol.">
        <title>The Global Catalogue of Microorganisms (GCM) 10K type strain sequencing project: providing services to taxonomists for standard genome sequencing and annotation.</title>
        <authorList>
            <consortium name="The Broad Institute Genomics Platform"/>
            <consortium name="The Broad Institute Genome Sequencing Center for Infectious Disease"/>
            <person name="Wu L."/>
            <person name="Ma J."/>
        </authorList>
    </citation>
    <scope>NUCLEOTIDE SEQUENCE [LARGE SCALE GENOMIC DNA]</scope>
    <source>
        <strain evidence="3">CGMCC 1.12121</strain>
    </source>
</reference>
<dbReference type="PANTHER" id="PTHR12843:SF5">
    <property type="entry name" value="EEF1A LYSINE METHYLTRANSFERASE 2"/>
    <property type="match status" value="1"/>
</dbReference>
<proteinExistence type="predicted"/>
<comment type="caution">
    <text evidence="2">The sequence shown here is derived from an EMBL/GenBank/DDBJ whole genome shotgun (WGS) entry which is preliminary data.</text>
</comment>
<organism evidence="2 3">
    <name type="scientific">Chromohalobacter sarecensis</name>
    <dbReference type="NCBI Taxonomy" id="245294"/>
    <lineage>
        <taxon>Bacteria</taxon>
        <taxon>Pseudomonadati</taxon>
        <taxon>Pseudomonadota</taxon>
        <taxon>Gammaproteobacteria</taxon>
        <taxon>Oceanospirillales</taxon>
        <taxon>Halomonadaceae</taxon>
        <taxon>Chromohalobacter</taxon>
    </lineage>
</organism>
<keyword evidence="2" id="KW-0489">Methyltransferase</keyword>
<dbReference type="GO" id="GO:0032259">
    <property type="term" value="P:methylation"/>
    <property type="evidence" value="ECO:0007669"/>
    <property type="project" value="UniProtKB-KW"/>
</dbReference>
<dbReference type="EC" id="2.1.1.-" evidence="2"/>
<evidence type="ECO:0000313" key="2">
    <source>
        <dbReference type="EMBL" id="MFC4537860.1"/>
    </source>
</evidence>
<dbReference type="EMBL" id="JBHSEU010000006">
    <property type="protein sequence ID" value="MFC4537860.1"/>
    <property type="molecule type" value="Genomic_DNA"/>
</dbReference>
<keyword evidence="2" id="KW-0808">Transferase</keyword>
<dbReference type="Pfam" id="PF13649">
    <property type="entry name" value="Methyltransf_25"/>
    <property type="match status" value="1"/>
</dbReference>
<dbReference type="Proteomes" id="UP001596030">
    <property type="component" value="Unassembled WGS sequence"/>
</dbReference>
<dbReference type="GO" id="GO:0008168">
    <property type="term" value="F:methyltransferase activity"/>
    <property type="evidence" value="ECO:0007669"/>
    <property type="project" value="UniProtKB-KW"/>
</dbReference>
<evidence type="ECO:0000259" key="1">
    <source>
        <dbReference type="Pfam" id="PF13649"/>
    </source>
</evidence>
<name>A0ABV9CXJ3_9GAMM</name>
<dbReference type="SUPFAM" id="SSF53335">
    <property type="entry name" value="S-adenosyl-L-methionine-dependent methyltransferases"/>
    <property type="match status" value="1"/>
</dbReference>
<protein>
    <submittedName>
        <fullName evidence="2">Class I SAM-dependent methyltransferase</fullName>
        <ecNumber evidence="2">2.1.1.-</ecNumber>
    </submittedName>
</protein>
<dbReference type="PANTHER" id="PTHR12843">
    <property type="entry name" value="PROTEIN-LYSINE N-METHYLTRANSFERASE METTL10"/>
    <property type="match status" value="1"/>
</dbReference>